<keyword evidence="4 6" id="KW-0472">Membrane</keyword>
<evidence type="ECO:0000256" key="4">
    <source>
        <dbReference type="ARBA" id="ARBA00023136"/>
    </source>
</evidence>
<protein>
    <submittedName>
        <fullName evidence="9">Uncharacterized protein LOC101850279</fullName>
    </submittedName>
</protein>
<accession>A0ABM1W069</accession>
<name>A0ABM1W069_APLCA</name>
<feature type="transmembrane region" description="Helical" evidence="6">
    <location>
        <begin position="924"/>
        <end position="946"/>
    </location>
</feature>
<evidence type="ECO:0000313" key="9">
    <source>
        <dbReference type="RefSeq" id="XP_035828062.1"/>
    </source>
</evidence>
<feature type="region of interest" description="Disordered" evidence="5">
    <location>
        <begin position="548"/>
        <end position="637"/>
    </location>
</feature>
<dbReference type="PANTHER" id="PTHR45902:SF4">
    <property type="entry name" value="G-PROTEIN COUPLED RECEPTORS FAMILY 2 PROFILE 2 DOMAIN-CONTAINING PROTEIN"/>
    <property type="match status" value="1"/>
</dbReference>
<organism evidence="8 9">
    <name type="scientific">Aplysia californica</name>
    <name type="common">California sea hare</name>
    <dbReference type="NCBI Taxonomy" id="6500"/>
    <lineage>
        <taxon>Eukaryota</taxon>
        <taxon>Metazoa</taxon>
        <taxon>Spiralia</taxon>
        <taxon>Lophotrochozoa</taxon>
        <taxon>Mollusca</taxon>
        <taxon>Gastropoda</taxon>
        <taxon>Heterobranchia</taxon>
        <taxon>Euthyneura</taxon>
        <taxon>Tectipleura</taxon>
        <taxon>Aplysiida</taxon>
        <taxon>Aplysioidea</taxon>
        <taxon>Aplysiidae</taxon>
        <taxon>Aplysia</taxon>
    </lineage>
</organism>
<dbReference type="InterPro" id="IPR017981">
    <property type="entry name" value="GPCR_2-like_7TM"/>
</dbReference>
<feature type="domain" description="G-protein coupled receptors family 2 profile 2" evidence="7">
    <location>
        <begin position="849"/>
        <end position="1098"/>
    </location>
</feature>
<dbReference type="PANTHER" id="PTHR45902">
    <property type="entry name" value="LATROPHILIN RECEPTOR-LIKE PROTEIN A"/>
    <property type="match status" value="1"/>
</dbReference>
<evidence type="ECO:0000256" key="6">
    <source>
        <dbReference type="SAM" id="Phobius"/>
    </source>
</evidence>
<dbReference type="PROSITE" id="PS50261">
    <property type="entry name" value="G_PROTEIN_RECEP_F2_4"/>
    <property type="match status" value="1"/>
</dbReference>
<dbReference type="InterPro" id="IPR000832">
    <property type="entry name" value="GPCR_2_secretin-like"/>
</dbReference>
<reference evidence="9" key="1">
    <citation type="submission" date="2025-08" db="UniProtKB">
        <authorList>
            <consortium name="RefSeq"/>
        </authorList>
    </citation>
    <scope>IDENTIFICATION</scope>
</reference>
<sequence length="1132" mass="127310">MFPRRSLNLLGTYFIFIIIIVRAVTTGAMYQMPNMYPAQQTFSEEQMRENADLLNSMKGSWAPSVGGKGILSLRTIPPITTTTGETSSAAIEESDDFGFAFAVEMGPEYQTEFCPSTCHAKVNRSRQCIESAIKCARRRCGQICGESGECCFTADDSHNDSPNVDSSHLTDDSISNNLTSCITARPNLSDHIVSSCPEQDMIAFISNTKEQMLAVQEKRREMDACITCLFADGHTSFITSTFSNKTYCNHHCLRCNEGDILDEANLVLWEKETFCQIIDANKNEGDGITRFDESTAKDNTSLTHFCTSTFLEPEDVIERSCDVRLLGTTFVDSCHPRLDMAVSVDLCLALKMAELCRSFTWPIYDEDTIYRNMFCYMCQANVPTSRRPVVRMHFEGTESYVVTVSLITAISDVDAGASIDDYDDEDDEEEGEEEDGVYSDKEKRGGGGGDGSYDASVEEEADESIVSVMVGDGDTQRCEEGYWREPGEGQCRLITCSSGRNLMLDSNGEVQTCIPQKTTSDISADSYIYVLTMAWYVHTNVSRADRGSHQYDADHKDMKSETESFRKQSKLGRRILHSNKKDRSRKKYSRVRKFPPTSTGLQTQDGPIRGQKYDDSNNSGTFLHGSAGGQSPGIGSSVREHIGNSLEEIGRLEYLFQIYPAEVQQNLSSTVLRPVAMSLLYIAVNRNESVSHVESLLLRKFTGYRQLRLQSQNISSILVLAKHRNESLRSDVESYFPLNKLSGKCCAVSTNIFTNYTKEFRRFSCSDPNETVTFFDSVTSCPHVTFDISEFNTTKRHSLIHTRSRLRLKRHRYLYQGKNEISVCIKDLNEAYQKRRTKRREIPLQLLVEHVLTLSAFPLSMACLLLTFVTYCVFPVLRSVPGKNNMVLIALLFLAQALLLTTPLPRKRSTLCSVLGMALHTSWLAAFTWMSVCSFHMFHVFVVRRASPRPQLSRNWFLFRYVIISSVAVTSCVGLVIITELYASNGRSFGYGERVCYLNSFFLVGVAFLLPLSLILVINLTLFAMTVFTISRIEDVKREAGQERRNIHVYARLSSLTGLCWLLALLAEIPGLQVLRCVSVLVNGSQGVVIFLSYACNRRVIRMWKHLLKNRKGGLSRQFTDTSRQGTMSTSV</sequence>
<feature type="transmembrane region" description="Helical" evidence="6">
    <location>
        <begin position="1049"/>
        <end position="1067"/>
    </location>
</feature>
<feature type="transmembrane region" description="Helical" evidence="6">
    <location>
        <begin position="958"/>
        <end position="982"/>
    </location>
</feature>
<evidence type="ECO:0000259" key="7">
    <source>
        <dbReference type="PROSITE" id="PS50261"/>
    </source>
</evidence>
<dbReference type="CDD" id="cd15039">
    <property type="entry name" value="7tmB3_Methuselah-like"/>
    <property type="match status" value="1"/>
</dbReference>
<keyword evidence="3 6" id="KW-1133">Transmembrane helix</keyword>
<feature type="compositionally biased region" description="Basic and acidic residues" evidence="5">
    <location>
        <begin position="548"/>
        <end position="566"/>
    </location>
</feature>
<keyword evidence="8" id="KW-1185">Reference proteome</keyword>
<feature type="compositionally biased region" description="Polar residues" evidence="5">
    <location>
        <begin position="596"/>
        <end position="605"/>
    </location>
</feature>
<dbReference type="GeneID" id="101850279"/>
<gene>
    <name evidence="9" type="primary">LOC101850279</name>
</gene>
<proteinExistence type="predicted"/>
<evidence type="ECO:0000256" key="1">
    <source>
        <dbReference type="ARBA" id="ARBA00004141"/>
    </source>
</evidence>
<dbReference type="Pfam" id="PF00002">
    <property type="entry name" value="7tm_2"/>
    <property type="match status" value="1"/>
</dbReference>
<evidence type="ECO:0000256" key="2">
    <source>
        <dbReference type="ARBA" id="ARBA00022692"/>
    </source>
</evidence>
<keyword evidence="2 6" id="KW-0812">Transmembrane</keyword>
<feature type="transmembrane region" description="Helical" evidence="6">
    <location>
        <begin position="851"/>
        <end position="874"/>
    </location>
</feature>
<dbReference type="Proteomes" id="UP000694888">
    <property type="component" value="Unplaced"/>
</dbReference>
<feature type="compositionally biased region" description="Acidic residues" evidence="5">
    <location>
        <begin position="420"/>
        <end position="437"/>
    </location>
</feature>
<feature type="transmembrane region" description="Helical" evidence="6">
    <location>
        <begin position="886"/>
        <end position="904"/>
    </location>
</feature>
<feature type="transmembrane region" description="Helical" evidence="6">
    <location>
        <begin position="1073"/>
        <end position="1096"/>
    </location>
</feature>
<dbReference type="InterPro" id="IPR053231">
    <property type="entry name" value="GPCR_LN-TM7"/>
</dbReference>
<dbReference type="Gene3D" id="1.20.1070.10">
    <property type="entry name" value="Rhodopsin 7-helix transmembrane proteins"/>
    <property type="match status" value="1"/>
</dbReference>
<evidence type="ECO:0000313" key="8">
    <source>
        <dbReference type="Proteomes" id="UP000694888"/>
    </source>
</evidence>
<dbReference type="RefSeq" id="XP_035828062.1">
    <property type="nucleotide sequence ID" value="XM_035972169.1"/>
</dbReference>
<evidence type="ECO:0000256" key="3">
    <source>
        <dbReference type="ARBA" id="ARBA00022989"/>
    </source>
</evidence>
<feature type="transmembrane region" description="Helical" evidence="6">
    <location>
        <begin position="7"/>
        <end position="30"/>
    </location>
</feature>
<feature type="compositionally biased region" description="Basic residues" evidence="5">
    <location>
        <begin position="567"/>
        <end position="593"/>
    </location>
</feature>
<evidence type="ECO:0000256" key="5">
    <source>
        <dbReference type="SAM" id="MobiDB-lite"/>
    </source>
</evidence>
<comment type="subcellular location">
    <subcellularLocation>
        <location evidence="1">Membrane</location>
        <topology evidence="1">Multi-pass membrane protein</topology>
    </subcellularLocation>
</comment>
<feature type="region of interest" description="Disordered" evidence="5">
    <location>
        <begin position="417"/>
        <end position="461"/>
    </location>
</feature>
<feature type="transmembrane region" description="Helical" evidence="6">
    <location>
        <begin position="1002"/>
        <end position="1028"/>
    </location>
</feature>